<sequence>MAVELNDKQKLLLGEWKLESSENFDNYMKEIGIGLLKRKAGAVTKPNLKLSFDGTEWKVQVISTFKNDEWHFKLNEKARHHTIDGREFYIVAELTDDGKMIERQSNVEGDNSVTSVITRWVDEQGRLVAHMKANNVEAYRYYVRA</sequence>
<accession>A0A811JR28</accession>
<keyword evidence="5" id="KW-1185">Reference proteome</keyword>
<dbReference type="InterPro" id="IPR031259">
    <property type="entry name" value="ILBP"/>
</dbReference>
<reference evidence="4" key="1">
    <citation type="submission" date="2020-09" db="EMBL/GenBank/DDBJ databases">
        <authorList>
            <person name="Kikuchi T."/>
        </authorList>
    </citation>
    <scope>NUCLEOTIDE SEQUENCE</scope>
    <source>
        <strain evidence="4">SH1</strain>
    </source>
</reference>
<gene>
    <name evidence="4" type="ORF">BOKJ2_LOCUS391</name>
</gene>
<organism evidence="4 5">
    <name type="scientific">Bursaphelenchus okinawaensis</name>
    <dbReference type="NCBI Taxonomy" id="465554"/>
    <lineage>
        <taxon>Eukaryota</taxon>
        <taxon>Metazoa</taxon>
        <taxon>Ecdysozoa</taxon>
        <taxon>Nematoda</taxon>
        <taxon>Chromadorea</taxon>
        <taxon>Rhabditida</taxon>
        <taxon>Tylenchina</taxon>
        <taxon>Tylenchomorpha</taxon>
        <taxon>Aphelenchoidea</taxon>
        <taxon>Aphelenchoididae</taxon>
        <taxon>Bursaphelenchus</taxon>
    </lineage>
</organism>
<proteinExistence type="inferred from homology"/>
<dbReference type="AlphaFoldDB" id="A0A811JR28"/>
<feature type="domain" description="Lipocalin/cytosolic fatty-acid binding" evidence="3">
    <location>
        <begin position="14"/>
        <end position="116"/>
    </location>
</feature>
<evidence type="ECO:0000256" key="2">
    <source>
        <dbReference type="ARBA" id="ARBA00023121"/>
    </source>
</evidence>
<dbReference type="GO" id="GO:0008289">
    <property type="term" value="F:lipid binding"/>
    <property type="evidence" value="ECO:0007669"/>
    <property type="project" value="UniProtKB-KW"/>
</dbReference>
<dbReference type="InterPro" id="IPR000566">
    <property type="entry name" value="Lipocln_cytosolic_FA-bd_dom"/>
</dbReference>
<dbReference type="EMBL" id="CAJFCW020000001">
    <property type="protein sequence ID" value="CAG9078786.1"/>
    <property type="molecule type" value="Genomic_DNA"/>
</dbReference>
<dbReference type="EMBL" id="CAJFDH010000001">
    <property type="protein sequence ID" value="CAD5205707.1"/>
    <property type="molecule type" value="Genomic_DNA"/>
</dbReference>
<dbReference type="Pfam" id="PF00061">
    <property type="entry name" value="Lipocalin"/>
    <property type="match status" value="1"/>
</dbReference>
<dbReference type="SUPFAM" id="SSF50814">
    <property type="entry name" value="Lipocalins"/>
    <property type="match status" value="1"/>
</dbReference>
<dbReference type="InterPro" id="IPR000463">
    <property type="entry name" value="Fatty_acid-bd"/>
</dbReference>
<dbReference type="CDD" id="cd00742">
    <property type="entry name" value="FABP"/>
    <property type="match status" value="1"/>
</dbReference>
<evidence type="ECO:0000313" key="5">
    <source>
        <dbReference type="Proteomes" id="UP000614601"/>
    </source>
</evidence>
<evidence type="ECO:0000313" key="4">
    <source>
        <dbReference type="EMBL" id="CAD5205707.1"/>
    </source>
</evidence>
<dbReference type="Proteomes" id="UP000614601">
    <property type="component" value="Unassembled WGS sequence"/>
</dbReference>
<evidence type="ECO:0000259" key="3">
    <source>
        <dbReference type="Pfam" id="PF00061"/>
    </source>
</evidence>
<dbReference type="InterPro" id="IPR012674">
    <property type="entry name" value="Calycin"/>
</dbReference>
<dbReference type="OrthoDB" id="354351at2759"/>
<dbReference type="Gene3D" id="2.40.128.20">
    <property type="match status" value="1"/>
</dbReference>
<comment type="caution">
    <text evidence="4">The sequence shown here is derived from an EMBL/GenBank/DDBJ whole genome shotgun (WGS) entry which is preliminary data.</text>
</comment>
<evidence type="ECO:0000256" key="1">
    <source>
        <dbReference type="ARBA" id="ARBA00008390"/>
    </source>
</evidence>
<dbReference type="PANTHER" id="PTHR11955">
    <property type="entry name" value="FATTY ACID BINDING PROTEIN"/>
    <property type="match status" value="1"/>
</dbReference>
<protein>
    <recommendedName>
        <fullName evidence="3">Lipocalin/cytosolic fatty-acid binding domain-containing protein</fullName>
    </recommendedName>
</protein>
<keyword evidence="2" id="KW-0446">Lipid-binding</keyword>
<dbReference type="Proteomes" id="UP000783686">
    <property type="component" value="Unassembled WGS sequence"/>
</dbReference>
<name>A0A811JR28_9BILA</name>
<comment type="similarity">
    <text evidence="1">Belongs to the calycin superfamily. Fatty-acid binding protein (FABP) family.</text>
</comment>
<dbReference type="PRINTS" id="PR00178">
    <property type="entry name" value="FATTYACIDBP"/>
</dbReference>